<comment type="caution">
    <text evidence="2">The sequence shown here is derived from an EMBL/GenBank/DDBJ whole genome shotgun (WGS) entry which is preliminary data.</text>
</comment>
<name>A0A8T1UG29_9STRA</name>
<evidence type="ECO:0000313" key="3">
    <source>
        <dbReference type="Proteomes" id="UP000688947"/>
    </source>
</evidence>
<dbReference type="AlphaFoldDB" id="A0A8T1UG29"/>
<feature type="compositionally biased region" description="Basic and acidic residues" evidence="1">
    <location>
        <begin position="17"/>
        <end position="29"/>
    </location>
</feature>
<protein>
    <submittedName>
        <fullName evidence="2">Uncharacterized protein</fullName>
    </submittedName>
</protein>
<sequence>MADDSNDCDATTMANGSREETDPLEELKQRKWVTGKDAVADIKANKLSRGKNATVSNKRGSTFKRIQCSSGKKMYLIQQPIGHKTQKYTRPLCHVPIP</sequence>
<feature type="region of interest" description="Disordered" evidence="1">
    <location>
        <begin position="1"/>
        <end position="29"/>
    </location>
</feature>
<organism evidence="2 3">
    <name type="scientific">Phytophthora cactorum</name>
    <dbReference type="NCBI Taxonomy" id="29920"/>
    <lineage>
        <taxon>Eukaryota</taxon>
        <taxon>Sar</taxon>
        <taxon>Stramenopiles</taxon>
        <taxon>Oomycota</taxon>
        <taxon>Peronosporomycetes</taxon>
        <taxon>Peronosporales</taxon>
        <taxon>Peronosporaceae</taxon>
        <taxon>Phytophthora</taxon>
    </lineage>
</organism>
<evidence type="ECO:0000313" key="2">
    <source>
        <dbReference type="EMBL" id="KAG6962510.1"/>
    </source>
</evidence>
<dbReference type="EMBL" id="JAENGZ010000305">
    <property type="protein sequence ID" value="KAG6962510.1"/>
    <property type="molecule type" value="Genomic_DNA"/>
</dbReference>
<accession>A0A8T1UG29</accession>
<reference evidence="2" key="1">
    <citation type="submission" date="2021-01" db="EMBL/GenBank/DDBJ databases">
        <title>Phytophthora aleatoria, a newly-described species from Pinus radiata is distinct from Phytophthora cactorum isolates based on comparative genomics.</title>
        <authorList>
            <person name="Mcdougal R."/>
            <person name="Panda P."/>
            <person name="Williams N."/>
            <person name="Studholme D.J."/>
        </authorList>
    </citation>
    <scope>NUCLEOTIDE SEQUENCE</scope>
    <source>
        <strain evidence="2">NZFS 3830</strain>
    </source>
</reference>
<dbReference type="VEuPathDB" id="FungiDB:PC110_g17764"/>
<gene>
    <name evidence="2" type="ORF">JG687_00007115</name>
</gene>
<evidence type="ECO:0000256" key="1">
    <source>
        <dbReference type="SAM" id="MobiDB-lite"/>
    </source>
</evidence>
<dbReference type="Proteomes" id="UP000688947">
    <property type="component" value="Unassembled WGS sequence"/>
</dbReference>
<dbReference type="OrthoDB" id="96381at2759"/>
<proteinExistence type="predicted"/>